<dbReference type="InterPro" id="IPR014729">
    <property type="entry name" value="Rossmann-like_a/b/a_fold"/>
</dbReference>
<keyword evidence="1" id="KW-0812">Transmembrane</keyword>
<dbReference type="GO" id="GO:0000270">
    <property type="term" value="P:peptidoglycan metabolic process"/>
    <property type="evidence" value="ECO:0007669"/>
    <property type="project" value="TreeGrafter"/>
</dbReference>
<dbReference type="Pfam" id="PF02698">
    <property type="entry name" value="DUF218"/>
    <property type="match status" value="1"/>
</dbReference>
<dbReference type="RefSeq" id="WP_038289098.1">
    <property type="nucleotide sequence ID" value="NZ_BAVR01000027.1"/>
</dbReference>
<feature type="transmembrane region" description="Helical" evidence="1">
    <location>
        <begin position="41"/>
        <end position="63"/>
    </location>
</feature>
<dbReference type="Proteomes" id="UP000019109">
    <property type="component" value="Unassembled WGS sequence"/>
</dbReference>
<gene>
    <name evidence="3" type="ORF">JCM21531_2432</name>
</gene>
<reference evidence="3" key="1">
    <citation type="journal article" date="2014" name="Genome Announc.">
        <title>Draft Genome Sequence of Clostridium straminisolvens Strain JCM 21531T, Isolated from a Cellulose-Degrading Bacterial Community.</title>
        <authorList>
            <person name="Yuki M."/>
            <person name="Oshima K."/>
            <person name="Suda W."/>
            <person name="Sakamoto M."/>
            <person name="Kitamura K."/>
            <person name="Iida T."/>
            <person name="Hattori M."/>
            <person name="Ohkuma M."/>
        </authorList>
    </citation>
    <scope>NUCLEOTIDE SEQUENCE [LARGE SCALE GENOMIC DNA]</scope>
    <source>
        <strain evidence="3">JCM 21531</strain>
    </source>
</reference>
<dbReference type="OrthoDB" id="9782395at2"/>
<keyword evidence="1" id="KW-0472">Membrane</keyword>
<dbReference type="PANTHER" id="PTHR30336:SF4">
    <property type="entry name" value="ENVELOPE BIOGENESIS FACTOR ELYC"/>
    <property type="match status" value="1"/>
</dbReference>
<organism evidence="3 4">
    <name type="scientific">Acetivibrio straminisolvens JCM 21531</name>
    <dbReference type="NCBI Taxonomy" id="1294263"/>
    <lineage>
        <taxon>Bacteria</taxon>
        <taxon>Bacillati</taxon>
        <taxon>Bacillota</taxon>
        <taxon>Clostridia</taxon>
        <taxon>Eubacteriales</taxon>
        <taxon>Oscillospiraceae</taxon>
        <taxon>Acetivibrio</taxon>
    </lineage>
</organism>
<evidence type="ECO:0000313" key="3">
    <source>
        <dbReference type="EMBL" id="GAE88946.1"/>
    </source>
</evidence>
<accession>W4V6Z9</accession>
<dbReference type="PANTHER" id="PTHR30336">
    <property type="entry name" value="INNER MEMBRANE PROTEIN, PROBABLE PERMEASE"/>
    <property type="match status" value="1"/>
</dbReference>
<dbReference type="STRING" id="1294263.JCM21531_2432"/>
<dbReference type="GO" id="GO:0005886">
    <property type="term" value="C:plasma membrane"/>
    <property type="evidence" value="ECO:0007669"/>
    <property type="project" value="TreeGrafter"/>
</dbReference>
<feature type="domain" description="DUF218" evidence="2">
    <location>
        <begin position="78"/>
        <end position="244"/>
    </location>
</feature>
<dbReference type="AlphaFoldDB" id="W4V6Z9"/>
<dbReference type="GO" id="GO:0043164">
    <property type="term" value="P:Gram-negative-bacterium-type cell wall biogenesis"/>
    <property type="evidence" value="ECO:0007669"/>
    <property type="project" value="TreeGrafter"/>
</dbReference>
<comment type="caution">
    <text evidence="3">The sequence shown here is derived from an EMBL/GenBank/DDBJ whole genome shotgun (WGS) entry which is preliminary data.</text>
</comment>
<dbReference type="EMBL" id="BAVR01000027">
    <property type="protein sequence ID" value="GAE88946.1"/>
    <property type="molecule type" value="Genomic_DNA"/>
</dbReference>
<dbReference type="CDD" id="cd06259">
    <property type="entry name" value="YdcF-like"/>
    <property type="match status" value="1"/>
</dbReference>
<dbReference type="InterPro" id="IPR003848">
    <property type="entry name" value="DUF218"/>
</dbReference>
<feature type="transmembrane region" description="Helical" evidence="1">
    <location>
        <begin position="12"/>
        <end position="29"/>
    </location>
</feature>
<dbReference type="Gene3D" id="3.40.50.620">
    <property type="entry name" value="HUPs"/>
    <property type="match status" value="1"/>
</dbReference>
<protein>
    <recommendedName>
        <fullName evidence="2">DUF218 domain-containing protein</fullName>
    </recommendedName>
</protein>
<evidence type="ECO:0000259" key="2">
    <source>
        <dbReference type="Pfam" id="PF02698"/>
    </source>
</evidence>
<evidence type="ECO:0000313" key="4">
    <source>
        <dbReference type="Proteomes" id="UP000019109"/>
    </source>
</evidence>
<keyword evidence="1" id="KW-1133">Transmembrane helix</keyword>
<dbReference type="InterPro" id="IPR051599">
    <property type="entry name" value="Cell_Envelope_Assoc"/>
</dbReference>
<name>W4V6Z9_9FIRM</name>
<proteinExistence type="predicted"/>
<sequence length="251" mass="28415">MLYLVKFFYQTFLLPPGCIILLLALASFWQYRKKTQKYTKFFVIIAVILYVVSTPIICDNLIWSLEGKFKPPSEPNGDVIIMLGGGAYADTPNVNGKGHLSSIASNRLLTCIQLYHKLDVPIIISGGQIPGHTNSEAEIAKNILLGLGIPEEKIIVENRSLNTTQNAIYTKELIEKHGFNEPILVTSAFHMERAVRQFRKNEVNVTPYPTDFQTNSIRRVTFMDFVPSAEALQKFYFSVKEYVGIVASKWY</sequence>
<keyword evidence="4" id="KW-1185">Reference proteome</keyword>
<evidence type="ECO:0000256" key="1">
    <source>
        <dbReference type="SAM" id="Phobius"/>
    </source>
</evidence>